<evidence type="ECO:0000313" key="6">
    <source>
        <dbReference type="Proteomes" id="UP001370490"/>
    </source>
</evidence>
<dbReference type="SUPFAM" id="SSF50685">
    <property type="entry name" value="Barwin-like endoglucanases"/>
    <property type="match status" value="1"/>
</dbReference>
<accession>A0AAN8V2C5</accession>
<evidence type="ECO:0000256" key="4">
    <source>
        <dbReference type="ARBA" id="ARBA00022729"/>
    </source>
</evidence>
<keyword evidence="4" id="KW-0732">Signal</keyword>
<dbReference type="Pfam" id="PF24300">
    <property type="entry name" value="KWL1"/>
    <property type="match status" value="1"/>
</dbReference>
<evidence type="ECO:0000256" key="3">
    <source>
        <dbReference type="ARBA" id="ARBA00022525"/>
    </source>
</evidence>
<reference evidence="5 6" key="1">
    <citation type="submission" date="2023-12" db="EMBL/GenBank/DDBJ databases">
        <title>A high-quality genome assembly for Dillenia turbinata (Dilleniales).</title>
        <authorList>
            <person name="Chanderbali A."/>
        </authorList>
    </citation>
    <scope>NUCLEOTIDE SEQUENCE [LARGE SCALE GENOMIC DNA]</scope>
    <source>
        <strain evidence="5">LSX21</strain>
        <tissue evidence="5">Leaf</tissue>
    </source>
</reference>
<organism evidence="5 6">
    <name type="scientific">Dillenia turbinata</name>
    <dbReference type="NCBI Taxonomy" id="194707"/>
    <lineage>
        <taxon>Eukaryota</taxon>
        <taxon>Viridiplantae</taxon>
        <taxon>Streptophyta</taxon>
        <taxon>Embryophyta</taxon>
        <taxon>Tracheophyta</taxon>
        <taxon>Spermatophyta</taxon>
        <taxon>Magnoliopsida</taxon>
        <taxon>eudicotyledons</taxon>
        <taxon>Gunneridae</taxon>
        <taxon>Pentapetalae</taxon>
        <taxon>Dilleniales</taxon>
        <taxon>Dilleniaceae</taxon>
        <taxon>Dillenia</taxon>
    </lineage>
</organism>
<name>A0AAN8V2C5_9MAGN</name>
<dbReference type="PANTHER" id="PTHR33191">
    <property type="entry name" value="RIPENING-RELATED PROTEIN 2-RELATED"/>
    <property type="match status" value="1"/>
</dbReference>
<evidence type="ECO:0000256" key="1">
    <source>
        <dbReference type="ARBA" id="ARBA00004613"/>
    </source>
</evidence>
<comment type="subcellular location">
    <subcellularLocation>
        <location evidence="1">Secreted</location>
    </subcellularLocation>
</comment>
<dbReference type="InterPro" id="IPR036908">
    <property type="entry name" value="RlpA-like_sf"/>
</dbReference>
<dbReference type="PANTHER" id="PTHR33191:SF58">
    <property type="entry name" value="RIPENING-RELATED PROTEIN 1"/>
    <property type="match status" value="1"/>
</dbReference>
<keyword evidence="3" id="KW-0964">Secreted</keyword>
<gene>
    <name evidence="5" type="ORF">RJ641_016047</name>
</gene>
<keyword evidence="6" id="KW-1185">Reference proteome</keyword>
<feature type="non-terminal residue" evidence="5">
    <location>
        <position position="1"/>
    </location>
</feature>
<sequence length="112" mass="12668">YVDLHHSDDTPVVALSTGWFNRRSRCLQNITVSANGRCVVAMCDKVHDYQPPCANNIFDASKDPPCQAVWEALGVPSDQQGEMENTWSEYNQQLNSKDSYQEIGRSREDMTV</sequence>
<proteinExistence type="inferred from homology"/>
<dbReference type="Proteomes" id="UP001370490">
    <property type="component" value="Unassembled WGS sequence"/>
</dbReference>
<comment type="caution">
    <text evidence="5">The sequence shown here is derived from an EMBL/GenBank/DDBJ whole genome shotgun (WGS) entry which is preliminary data.</text>
</comment>
<dbReference type="GO" id="GO:0005576">
    <property type="term" value="C:extracellular region"/>
    <property type="evidence" value="ECO:0007669"/>
    <property type="project" value="UniProtKB-SubCell"/>
</dbReference>
<dbReference type="InterPro" id="IPR039271">
    <property type="entry name" value="Kiwellin-like"/>
</dbReference>
<protein>
    <submittedName>
        <fullName evidence="5">Uncharacterized protein</fullName>
    </submittedName>
</protein>
<dbReference type="Gene3D" id="2.40.40.10">
    <property type="entry name" value="RlpA-like domain"/>
    <property type="match status" value="1"/>
</dbReference>
<evidence type="ECO:0000256" key="2">
    <source>
        <dbReference type="ARBA" id="ARBA00005592"/>
    </source>
</evidence>
<comment type="similarity">
    <text evidence="2">Belongs to the kiwellin family.</text>
</comment>
<dbReference type="EMBL" id="JBAMMX010000021">
    <property type="protein sequence ID" value="KAK6920143.1"/>
    <property type="molecule type" value="Genomic_DNA"/>
</dbReference>
<dbReference type="AlphaFoldDB" id="A0AAN8V2C5"/>
<evidence type="ECO:0000313" key="5">
    <source>
        <dbReference type="EMBL" id="KAK6920143.1"/>
    </source>
</evidence>